<dbReference type="RefSeq" id="WP_023605940.1">
    <property type="nucleotide sequence ID" value="NZ_AYSH01000008.1"/>
</dbReference>
<evidence type="ECO:0000313" key="3">
    <source>
        <dbReference type="EMBL" id="EST90293.1"/>
    </source>
</evidence>
<sequence>MTQKQRQLILGLVVLILILFMALLRLKYQNKSPRDSWMPSSPPIVQTIFYTSGEEITFEEPYEAHQTAQQLAALENQLTDVTENIRSNESKESYLKWQLAVEDTIRYCQRHGDIRHIQQGKELLAKGFLKFYASP</sequence>
<keyword evidence="2" id="KW-1133">Transmembrane helix</keyword>
<reference evidence="3 4" key="1">
    <citation type="journal article" date="2013" name="Genome Announc.">
        <title>High-Quality Draft Genome Sequence of Vagococcus lutrae Strain LBD1, Isolated from the Largemouth Bass Micropterus salmoides.</title>
        <authorList>
            <person name="Lebreton F."/>
            <person name="Valentino M.D."/>
            <person name="Duncan L.B."/>
            <person name="Zeng Q."/>
            <person name="Manson McGuire A."/>
            <person name="Earl A.M."/>
            <person name="Gilmore M.S."/>
        </authorList>
    </citation>
    <scope>NUCLEOTIDE SEQUENCE [LARGE SCALE GENOMIC DNA]</scope>
    <source>
        <strain evidence="3 4">LBD1</strain>
    </source>
</reference>
<evidence type="ECO:0000256" key="2">
    <source>
        <dbReference type="SAM" id="Phobius"/>
    </source>
</evidence>
<feature type="coiled-coil region" evidence="1">
    <location>
        <begin position="64"/>
        <end position="91"/>
    </location>
</feature>
<dbReference type="AlphaFoldDB" id="V6QCI8"/>
<keyword evidence="2" id="KW-0472">Membrane</keyword>
<protein>
    <submittedName>
        <fullName evidence="3">Uncharacterized protein</fullName>
    </submittedName>
</protein>
<comment type="caution">
    <text evidence="3">The sequence shown here is derived from an EMBL/GenBank/DDBJ whole genome shotgun (WGS) entry which is preliminary data.</text>
</comment>
<proteinExistence type="predicted"/>
<name>V6QCI8_9ENTE</name>
<organism evidence="3 4">
    <name type="scientific">Vagococcus lutrae LBD1</name>
    <dbReference type="NCBI Taxonomy" id="1408226"/>
    <lineage>
        <taxon>Bacteria</taxon>
        <taxon>Bacillati</taxon>
        <taxon>Bacillota</taxon>
        <taxon>Bacilli</taxon>
        <taxon>Lactobacillales</taxon>
        <taxon>Enterococcaceae</taxon>
        <taxon>Vagococcus</taxon>
    </lineage>
</organism>
<dbReference type="EMBL" id="AYSH01000008">
    <property type="protein sequence ID" value="EST90293.1"/>
    <property type="molecule type" value="Genomic_DNA"/>
</dbReference>
<evidence type="ECO:0000256" key="1">
    <source>
        <dbReference type="SAM" id="Coils"/>
    </source>
</evidence>
<evidence type="ECO:0000313" key="4">
    <source>
        <dbReference type="Proteomes" id="UP000018126"/>
    </source>
</evidence>
<keyword evidence="2" id="KW-0812">Transmembrane</keyword>
<accession>V6QCI8</accession>
<gene>
    <name evidence="3" type="ORF">T233_00596</name>
</gene>
<keyword evidence="4" id="KW-1185">Reference proteome</keyword>
<feature type="transmembrane region" description="Helical" evidence="2">
    <location>
        <begin position="6"/>
        <end position="24"/>
    </location>
</feature>
<keyword evidence="1" id="KW-0175">Coiled coil</keyword>
<dbReference type="Proteomes" id="UP000018126">
    <property type="component" value="Unassembled WGS sequence"/>
</dbReference>
<dbReference type="STRING" id="1408226.T233_00596"/>